<evidence type="ECO:0000259" key="2">
    <source>
        <dbReference type="Pfam" id="PF06439"/>
    </source>
</evidence>
<evidence type="ECO:0000313" key="3">
    <source>
        <dbReference type="EMBL" id="WGK95103.1"/>
    </source>
</evidence>
<dbReference type="EMBL" id="CP092332">
    <property type="protein sequence ID" value="WGK95103.1"/>
    <property type="molecule type" value="Genomic_DNA"/>
</dbReference>
<sequence length="242" mass="27270">MKKHLFSFLLIAISCGMYSQEKTNANTLTEAEKQDGWQLLFDGHSTAGWHLYNEGNIKSAWAVKNGELVCDPNTEKVQRGDLVSDNQYENFDFTFEWKISEAGNSGVFINVQEAPEFPTAWTTGPEYQLLDNANMPKDYLQDGKHAAGCIYSLSPLLHPVQPKPSGQWNSSRILQQNGVITFWLNGIETGHEDMKTDRWKQLIAASKLGNFPSFGKAVRGKIAFQDWAKGVALRNIKIREIK</sequence>
<protein>
    <submittedName>
        <fullName evidence="3">DUF1080 domain-containing protein</fullName>
    </submittedName>
</protein>
<dbReference type="Gene3D" id="2.60.120.560">
    <property type="entry name" value="Exo-inulinase, domain 1"/>
    <property type="match status" value="1"/>
</dbReference>
<proteinExistence type="predicted"/>
<reference evidence="3 4" key="1">
    <citation type="submission" date="2023-06" db="EMBL/GenBank/DDBJ databases">
        <title>Complete Genome Sequence of Flavobacterium keumense K3R-10.</title>
        <authorList>
            <person name="Jeong H."/>
            <person name="Jhang S.Y."/>
            <person name="Kim J.N."/>
        </authorList>
    </citation>
    <scope>NUCLEOTIDE SEQUENCE [LARGE SCALE GENOMIC DNA]</scope>
    <source>
        <strain evidence="3 4">K3R-10</strain>
    </source>
</reference>
<gene>
    <name evidence="3" type="ORF">MG292_02425</name>
</gene>
<accession>A0ABY8N7H8</accession>
<organism evidence="3 4">
    <name type="scientific">Flavobacterium keumense</name>
    <dbReference type="NCBI Taxonomy" id="1306518"/>
    <lineage>
        <taxon>Bacteria</taxon>
        <taxon>Pseudomonadati</taxon>
        <taxon>Bacteroidota</taxon>
        <taxon>Flavobacteriia</taxon>
        <taxon>Flavobacteriales</taxon>
        <taxon>Flavobacteriaceae</taxon>
        <taxon>Flavobacterium</taxon>
    </lineage>
</organism>
<feature type="signal peptide" evidence="1">
    <location>
        <begin position="1"/>
        <end position="19"/>
    </location>
</feature>
<evidence type="ECO:0000256" key="1">
    <source>
        <dbReference type="SAM" id="SignalP"/>
    </source>
</evidence>
<dbReference type="Proteomes" id="UP001232117">
    <property type="component" value="Chromosome"/>
</dbReference>
<evidence type="ECO:0000313" key="4">
    <source>
        <dbReference type="Proteomes" id="UP001232117"/>
    </source>
</evidence>
<dbReference type="RefSeq" id="WP_264534282.1">
    <property type="nucleotide sequence ID" value="NZ_CP092332.1"/>
</dbReference>
<feature type="domain" description="3-keto-alpha-glucoside-1,2-lyase/3-keto-2-hydroxy-glucal hydratase" evidence="2">
    <location>
        <begin position="36"/>
        <end position="239"/>
    </location>
</feature>
<name>A0ABY8N7H8_9FLAO</name>
<feature type="chain" id="PRO_5045584089" evidence="1">
    <location>
        <begin position="20"/>
        <end position="242"/>
    </location>
</feature>
<keyword evidence="1" id="KW-0732">Signal</keyword>
<dbReference type="InterPro" id="IPR010496">
    <property type="entry name" value="AL/BT2_dom"/>
</dbReference>
<dbReference type="PROSITE" id="PS51257">
    <property type="entry name" value="PROKAR_LIPOPROTEIN"/>
    <property type="match status" value="1"/>
</dbReference>
<keyword evidence="4" id="KW-1185">Reference proteome</keyword>
<dbReference type="Pfam" id="PF06439">
    <property type="entry name" value="3keto-disac_hyd"/>
    <property type="match status" value="1"/>
</dbReference>